<evidence type="ECO:0000313" key="3">
    <source>
        <dbReference type="Proteomes" id="UP000245212"/>
    </source>
</evidence>
<evidence type="ECO:0000313" key="2">
    <source>
        <dbReference type="EMBL" id="PWF22160.1"/>
    </source>
</evidence>
<name>A0A2V1JVD2_9BURK</name>
<feature type="compositionally biased region" description="Basic and acidic residues" evidence="1">
    <location>
        <begin position="116"/>
        <end position="134"/>
    </location>
</feature>
<comment type="caution">
    <text evidence="2">The sequence shown here is derived from an EMBL/GenBank/DDBJ whole genome shotgun (WGS) entry which is preliminary data.</text>
</comment>
<keyword evidence="3" id="KW-1185">Reference proteome</keyword>
<organism evidence="2 3">
    <name type="scientific">Corticimicrobacter populi</name>
    <dbReference type="NCBI Taxonomy" id="2175229"/>
    <lineage>
        <taxon>Bacteria</taxon>
        <taxon>Pseudomonadati</taxon>
        <taxon>Pseudomonadota</taxon>
        <taxon>Betaproteobacteria</taxon>
        <taxon>Burkholderiales</taxon>
        <taxon>Alcaligenaceae</taxon>
        <taxon>Corticimicrobacter</taxon>
    </lineage>
</organism>
<protein>
    <recommendedName>
        <fullName evidence="4">Carrier domain-containing protein</fullName>
    </recommendedName>
</protein>
<sequence>MSGLPDREQLRVTLAKVIAETCRCDAAALLRDAPFTTVIENFDSLYMLEIMLGIEVEYGLSADDLLPRDYTTSEELAEFFPTNLTELAEHIEKVAERKAANEAAGIHPPTPESVEAELRRQIEVEEQAQKGERV</sequence>
<dbReference type="AlphaFoldDB" id="A0A2V1JVD2"/>
<dbReference type="Proteomes" id="UP000245212">
    <property type="component" value="Unassembled WGS sequence"/>
</dbReference>
<dbReference type="SUPFAM" id="SSF47336">
    <property type="entry name" value="ACP-like"/>
    <property type="match status" value="1"/>
</dbReference>
<evidence type="ECO:0008006" key="4">
    <source>
        <dbReference type="Google" id="ProtNLM"/>
    </source>
</evidence>
<accession>A0A2V1JVD2</accession>
<dbReference type="InterPro" id="IPR036736">
    <property type="entry name" value="ACP-like_sf"/>
</dbReference>
<feature type="region of interest" description="Disordered" evidence="1">
    <location>
        <begin position="98"/>
        <end position="134"/>
    </location>
</feature>
<reference evidence="3" key="1">
    <citation type="submission" date="2018-05" db="EMBL/GenBank/DDBJ databases">
        <authorList>
            <person name="Li Y."/>
        </authorList>
    </citation>
    <scope>NUCLEOTIDE SEQUENCE [LARGE SCALE GENOMIC DNA]</scope>
    <source>
        <strain evidence="3">3d-2-2</strain>
    </source>
</reference>
<proteinExistence type="predicted"/>
<dbReference type="Gene3D" id="1.10.1200.10">
    <property type="entry name" value="ACP-like"/>
    <property type="match status" value="1"/>
</dbReference>
<evidence type="ECO:0000256" key="1">
    <source>
        <dbReference type="SAM" id="MobiDB-lite"/>
    </source>
</evidence>
<dbReference type="RefSeq" id="WP_109062399.1">
    <property type="nucleotide sequence ID" value="NZ_QETA01000005.1"/>
</dbReference>
<dbReference type="EMBL" id="QETA01000005">
    <property type="protein sequence ID" value="PWF22160.1"/>
    <property type="molecule type" value="Genomic_DNA"/>
</dbReference>
<gene>
    <name evidence="2" type="ORF">DD235_12320</name>
</gene>